<keyword evidence="2" id="KW-0808">Transferase</keyword>
<evidence type="ECO:0000256" key="2">
    <source>
        <dbReference type="ARBA" id="ARBA00022679"/>
    </source>
</evidence>
<dbReference type="InterPro" id="IPR000863">
    <property type="entry name" value="Sulfotransferase_dom"/>
</dbReference>
<proteinExistence type="inferred from homology"/>
<protein>
    <recommendedName>
        <fullName evidence="3">Sulfotransferase domain-containing protein</fullName>
    </recommendedName>
</protein>
<name>F8L9B3_SIMNZ</name>
<dbReference type="HOGENOM" id="CLU_979684_0_0_0"/>
<dbReference type="RefSeq" id="WP_013943899.1">
    <property type="nucleotide sequence ID" value="NC_015713.1"/>
</dbReference>
<dbReference type="Proteomes" id="UP000000496">
    <property type="component" value="Chromosome gsn.131"/>
</dbReference>
<evidence type="ECO:0000313" key="4">
    <source>
        <dbReference type="EMBL" id="CCB89433.1"/>
    </source>
</evidence>
<dbReference type="OrthoDB" id="570215at2"/>
<dbReference type="STRING" id="331113.SNE_A15560"/>
<dbReference type="GO" id="GO:0008146">
    <property type="term" value="F:sulfotransferase activity"/>
    <property type="evidence" value="ECO:0007669"/>
    <property type="project" value="InterPro"/>
</dbReference>
<reference key="1">
    <citation type="journal article" date="2011" name="Mol. Biol. Evol.">
        <title>Unity in variety -- the pan-genome of the Chlamydiae.</title>
        <authorList>
            <person name="Collingro A."/>
            <person name="Tischler P."/>
            <person name="Weinmaier T."/>
            <person name="Penz T."/>
            <person name="Heinz E."/>
            <person name="Brunham R.C."/>
            <person name="Read T.D."/>
            <person name="Bavoil P.M."/>
            <person name="Sachse K."/>
            <person name="Kahane S."/>
            <person name="Friedman M.G."/>
            <person name="Rattei T."/>
            <person name="Myers G.S.A."/>
            <person name="Horn M."/>
        </authorList>
    </citation>
    <scope>NUCLEOTIDE SEQUENCE</scope>
    <source>
        <strain>Z</strain>
    </source>
</reference>
<dbReference type="Gene3D" id="3.40.50.300">
    <property type="entry name" value="P-loop containing nucleotide triphosphate hydrolases"/>
    <property type="match status" value="1"/>
</dbReference>
<organism evidence="4 5">
    <name type="scientific">Simkania negevensis (strain ATCC VR-1471 / DSM 27360 / Z)</name>
    <dbReference type="NCBI Taxonomy" id="331113"/>
    <lineage>
        <taxon>Bacteria</taxon>
        <taxon>Pseudomonadati</taxon>
        <taxon>Chlamydiota</taxon>
        <taxon>Chlamydiia</taxon>
        <taxon>Parachlamydiales</taxon>
        <taxon>Simkaniaceae</taxon>
        <taxon>Simkania</taxon>
    </lineage>
</organism>
<sequence>MLKKLNLIRAVFLFCCLGASLWGKDIEKPPLIVTVPKSGTHFIKLIVQNLINKTPIVPNLPETGPTFVPYLDTQFSPSKSFLILHVESVLDIDAYLERYPTSKKILMVRNLRDVLVSAKDYISRYGFDVLPFFKDDLSDLQMTHSDWILLSEKEKLLKTMEYFFHFQEKDYRRFGLRYFVEDALRFAKLHPDALVVRFEDFFSDESGMLGQVRRIARFLGKECSQKQLERILWRSFGSIQSRTFTNKKKLYRFKDEFDDELLTKFLEYFGEEEERYNRFFNYSF</sequence>
<dbReference type="PANTHER" id="PTHR11783">
    <property type="entry name" value="SULFOTRANSFERASE SULT"/>
    <property type="match status" value="1"/>
</dbReference>
<dbReference type="Pfam" id="PF00685">
    <property type="entry name" value="Sulfotransfer_1"/>
    <property type="match status" value="1"/>
</dbReference>
<dbReference type="AlphaFoldDB" id="F8L9B3"/>
<dbReference type="InterPro" id="IPR027417">
    <property type="entry name" value="P-loop_NTPase"/>
</dbReference>
<evidence type="ECO:0000313" key="5">
    <source>
        <dbReference type="Proteomes" id="UP000000496"/>
    </source>
</evidence>
<dbReference type="KEGG" id="sng:SNE_A15560"/>
<dbReference type="SUPFAM" id="SSF52540">
    <property type="entry name" value="P-loop containing nucleoside triphosphate hydrolases"/>
    <property type="match status" value="1"/>
</dbReference>
<dbReference type="EMBL" id="FR872582">
    <property type="protein sequence ID" value="CCB89433.1"/>
    <property type="molecule type" value="Genomic_DNA"/>
</dbReference>
<gene>
    <name evidence="4" type="ordered locus">SNE_A15560</name>
</gene>
<reference evidence="4 5" key="2">
    <citation type="journal article" date="2011" name="Mol. Biol. Evol.">
        <title>Unity in variety--the pan-genome of the Chlamydiae.</title>
        <authorList>
            <person name="Collingro A."/>
            <person name="Tischler P."/>
            <person name="Weinmaier T."/>
            <person name="Penz T."/>
            <person name="Heinz E."/>
            <person name="Brunham R.C."/>
            <person name="Read T.D."/>
            <person name="Bavoil P.M."/>
            <person name="Sachse K."/>
            <person name="Kahane S."/>
            <person name="Friedman M.G."/>
            <person name="Rattei T."/>
            <person name="Myers G.S."/>
            <person name="Horn M."/>
        </authorList>
    </citation>
    <scope>NUCLEOTIDE SEQUENCE [LARGE SCALE GENOMIC DNA]</scope>
    <source>
        <strain evidence="5">ATCC VR-1471 / Z</strain>
    </source>
</reference>
<comment type="similarity">
    <text evidence="1">Belongs to the sulfotransferase 1 family.</text>
</comment>
<evidence type="ECO:0000256" key="1">
    <source>
        <dbReference type="ARBA" id="ARBA00005771"/>
    </source>
</evidence>
<feature type="domain" description="Sulfotransferase" evidence="3">
    <location>
        <begin position="31"/>
        <end position="251"/>
    </location>
</feature>
<keyword evidence="5" id="KW-1185">Reference proteome</keyword>
<evidence type="ECO:0000259" key="3">
    <source>
        <dbReference type="Pfam" id="PF00685"/>
    </source>
</evidence>
<accession>F8L9B3</accession>